<gene>
    <name evidence="7" type="ORF">H0I39_09535</name>
</gene>
<evidence type="ECO:0000256" key="3">
    <source>
        <dbReference type="ARBA" id="ARBA00023098"/>
    </source>
</evidence>
<comment type="caution">
    <text evidence="7">The sequence shown here is derived from an EMBL/GenBank/DDBJ whole genome shotgun (WGS) entry which is preliminary data.</text>
</comment>
<dbReference type="PANTHER" id="PTHR14226">
    <property type="entry name" value="NEUROPATHY TARGET ESTERASE/SWISS CHEESE D.MELANOGASTER"/>
    <property type="match status" value="1"/>
</dbReference>
<dbReference type="InterPro" id="IPR050301">
    <property type="entry name" value="NTE"/>
</dbReference>
<keyword evidence="8" id="KW-1185">Reference proteome</keyword>
<dbReference type="SUPFAM" id="SSF52151">
    <property type="entry name" value="FabD/lysophospholipase-like"/>
    <property type="match status" value="1"/>
</dbReference>
<keyword evidence="1 4" id="KW-0378">Hydrolase</keyword>
<keyword evidence="2 4" id="KW-0442">Lipid degradation</keyword>
<proteinExistence type="predicted"/>
<evidence type="ECO:0000256" key="1">
    <source>
        <dbReference type="ARBA" id="ARBA00022801"/>
    </source>
</evidence>
<evidence type="ECO:0000313" key="8">
    <source>
        <dbReference type="Proteomes" id="UP000589716"/>
    </source>
</evidence>
<dbReference type="PROSITE" id="PS51635">
    <property type="entry name" value="PNPLA"/>
    <property type="match status" value="1"/>
</dbReference>
<sequence>MSVTSPAPACGCSTLGISTRDAAPPLIGLALGSGSARGWAHIGVLRALAEAGLKPDIVAGASVGAIVGAAYAAGELDRFEEWVRRLSARAVWSFMDFGLGGGMLKGEKLVAFFRNHFADPAIESLPLRFGAVATALRTGDEVWLREGSVADAVRASFALPGLFTPVWQDDRLLVDGGLVNPVPVSLARALGAEVVIAVDLNADIAGRLLRAEPAPAPRAPWMQSLQNRMSALMPHGAEPPADAPAAEPAPATAPRGLPSVLDVLASSIHVMQVRITRSRMAGDPPETTIAPRLAHLGLLDFHRAAEAIDAGRAAAAEVLPLLRARGLCPPLAPDAA</sequence>
<dbReference type="RefSeq" id="WP_180550327.1">
    <property type="nucleotide sequence ID" value="NZ_JACCKX010000001.1"/>
</dbReference>
<protein>
    <submittedName>
        <fullName evidence="7">Patatin-like phospholipase family protein</fullName>
    </submittedName>
</protein>
<dbReference type="Gene3D" id="3.40.1090.10">
    <property type="entry name" value="Cytosolic phospholipase A2 catalytic domain"/>
    <property type="match status" value="2"/>
</dbReference>
<reference evidence="7 8" key="1">
    <citation type="submission" date="2020-07" db="EMBL/GenBank/DDBJ databases">
        <authorList>
            <person name="Maaloum M."/>
        </authorList>
    </citation>
    <scope>NUCLEOTIDE SEQUENCE [LARGE SCALE GENOMIC DNA]</scope>
    <source>
        <strain evidence="7 8">GCS-AN-3</strain>
    </source>
</reference>
<keyword evidence="3 4" id="KW-0443">Lipid metabolism</keyword>
<dbReference type="InterPro" id="IPR016035">
    <property type="entry name" value="Acyl_Trfase/lysoPLipase"/>
</dbReference>
<dbReference type="Proteomes" id="UP000589716">
    <property type="component" value="Unassembled WGS sequence"/>
</dbReference>
<evidence type="ECO:0000256" key="2">
    <source>
        <dbReference type="ARBA" id="ARBA00022963"/>
    </source>
</evidence>
<feature type="domain" description="PNPLA" evidence="6">
    <location>
        <begin position="29"/>
        <end position="188"/>
    </location>
</feature>
<feature type="short sequence motif" description="GXSXG" evidence="4">
    <location>
        <begin position="60"/>
        <end position="64"/>
    </location>
</feature>
<evidence type="ECO:0000256" key="4">
    <source>
        <dbReference type="PROSITE-ProRule" id="PRU01161"/>
    </source>
</evidence>
<organism evidence="7 8">
    <name type="scientific">Ottowia beijingensis</name>
    <dbReference type="NCBI Taxonomy" id="1207057"/>
    <lineage>
        <taxon>Bacteria</taxon>
        <taxon>Pseudomonadati</taxon>
        <taxon>Pseudomonadota</taxon>
        <taxon>Betaproteobacteria</taxon>
        <taxon>Burkholderiales</taxon>
        <taxon>Comamonadaceae</taxon>
        <taxon>Ottowia</taxon>
    </lineage>
</organism>
<dbReference type="Pfam" id="PF01734">
    <property type="entry name" value="Patatin"/>
    <property type="match status" value="1"/>
</dbReference>
<comment type="caution">
    <text evidence="4">Lacks conserved residue(s) required for the propagation of feature annotation.</text>
</comment>
<feature type="compositionally biased region" description="Low complexity" evidence="5">
    <location>
        <begin position="238"/>
        <end position="252"/>
    </location>
</feature>
<dbReference type="PANTHER" id="PTHR14226:SF76">
    <property type="entry name" value="NTE FAMILY PROTEIN RSSA"/>
    <property type="match status" value="1"/>
</dbReference>
<dbReference type="GO" id="GO:0016787">
    <property type="term" value="F:hydrolase activity"/>
    <property type="evidence" value="ECO:0007669"/>
    <property type="project" value="UniProtKB-UniRule"/>
</dbReference>
<name>A0A853INB9_9BURK</name>
<dbReference type="InterPro" id="IPR002641">
    <property type="entry name" value="PNPLA_dom"/>
</dbReference>
<feature type="region of interest" description="Disordered" evidence="5">
    <location>
        <begin position="233"/>
        <end position="252"/>
    </location>
</feature>
<feature type="active site" description="Nucleophile" evidence="4">
    <location>
        <position position="62"/>
    </location>
</feature>
<dbReference type="EMBL" id="JACCKX010000001">
    <property type="protein sequence ID" value="NZA01936.1"/>
    <property type="molecule type" value="Genomic_DNA"/>
</dbReference>
<accession>A0A853INB9</accession>
<dbReference type="AlphaFoldDB" id="A0A853INB9"/>
<evidence type="ECO:0000259" key="6">
    <source>
        <dbReference type="PROSITE" id="PS51635"/>
    </source>
</evidence>
<evidence type="ECO:0000313" key="7">
    <source>
        <dbReference type="EMBL" id="NZA01936.1"/>
    </source>
</evidence>
<evidence type="ECO:0000256" key="5">
    <source>
        <dbReference type="SAM" id="MobiDB-lite"/>
    </source>
</evidence>
<feature type="short sequence motif" description="DGA/G" evidence="4">
    <location>
        <begin position="175"/>
        <end position="177"/>
    </location>
</feature>
<dbReference type="GO" id="GO:0016042">
    <property type="term" value="P:lipid catabolic process"/>
    <property type="evidence" value="ECO:0007669"/>
    <property type="project" value="UniProtKB-UniRule"/>
</dbReference>
<feature type="active site" description="Proton acceptor" evidence="4">
    <location>
        <position position="175"/>
    </location>
</feature>